<sequence length="67" mass="7356">MLQPLASQRLLAAAVLDSGQMATLTLRAVEQLRPLFSAHRAVMPELEALLILAAEQKLRLALLEPPR</sequence>
<organism evidence="1 2">
    <name type="scientific">Pseudomonas nitroreducens</name>
    <dbReference type="NCBI Taxonomy" id="46680"/>
    <lineage>
        <taxon>Bacteria</taxon>
        <taxon>Pseudomonadati</taxon>
        <taxon>Pseudomonadota</taxon>
        <taxon>Gammaproteobacteria</taxon>
        <taxon>Pseudomonadales</taxon>
        <taxon>Pseudomonadaceae</taxon>
        <taxon>Pseudomonas</taxon>
    </lineage>
</organism>
<dbReference type="AlphaFoldDB" id="A0A6G6IXZ0"/>
<name>A0A6G6IXZ0_PSENT</name>
<dbReference type="Proteomes" id="UP000501063">
    <property type="component" value="Chromosome"/>
</dbReference>
<reference evidence="1 2" key="1">
    <citation type="submission" date="2020-02" db="EMBL/GenBank/DDBJ databases">
        <title>Integrative conjugative elements (ICEs) and plasmids drive adaptation of Pseudomonas nitroreducens strain HBP1 to wastewater environment.</title>
        <authorList>
            <person name="Sentchilo V."/>
            <person name="Carraro N."/>
            <person name="Bertelli C."/>
            <person name="van der Meer J.R."/>
        </authorList>
    </citation>
    <scope>NUCLEOTIDE SEQUENCE [LARGE SCALE GENOMIC DNA]</scope>
    <source>
        <strain evidence="1 2">HBP1</strain>
    </source>
</reference>
<protein>
    <submittedName>
        <fullName evidence="1">Uncharacterized protein</fullName>
    </submittedName>
</protein>
<accession>A0A6G6IXZ0</accession>
<dbReference type="EMBL" id="CP049140">
    <property type="protein sequence ID" value="QIE87968.1"/>
    <property type="molecule type" value="Genomic_DNA"/>
</dbReference>
<evidence type="ECO:0000313" key="1">
    <source>
        <dbReference type="EMBL" id="QIE87968.1"/>
    </source>
</evidence>
<dbReference type="RefSeq" id="WP_051445735.1">
    <property type="nucleotide sequence ID" value="NZ_CP049140.1"/>
</dbReference>
<gene>
    <name evidence="1" type="ORF">G5B91_17480</name>
</gene>
<evidence type="ECO:0000313" key="2">
    <source>
        <dbReference type="Proteomes" id="UP000501063"/>
    </source>
</evidence>
<dbReference type="KEGG" id="pnt:G5B91_17480"/>
<proteinExistence type="predicted"/>